<proteinExistence type="predicted"/>
<reference evidence="6" key="1">
    <citation type="journal article" date="2019" name="Int. J. Syst. Evol. Microbiol.">
        <title>The Global Catalogue of Microorganisms (GCM) 10K type strain sequencing project: providing services to taxonomists for standard genome sequencing and annotation.</title>
        <authorList>
            <consortium name="The Broad Institute Genomics Platform"/>
            <consortium name="The Broad Institute Genome Sequencing Center for Infectious Disease"/>
            <person name="Wu L."/>
            <person name="Ma J."/>
        </authorList>
    </citation>
    <scope>NUCLEOTIDE SEQUENCE [LARGE SCALE GENOMIC DNA]</scope>
    <source>
        <strain evidence="6">JCM 16898</strain>
    </source>
</reference>
<accession>A0ABP6YHF0</accession>
<evidence type="ECO:0000313" key="5">
    <source>
        <dbReference type="EMBL" id="GAA3583612.1"/>
    </source>
</evidence>
<dbReference type="PANTHER" id="PTHR43004:SF19">
    <property type="entry name" value="BINDING MONOOXYGENASE, PUTATIVE (JCVI)-RELATED"/>
    <property type="match status" value="1"/>
</dbReference>
<dbReference type="EMBL" id="BAAAZN010000028">
    <property type="protein sequence ID" value="GAA3583612.1"/>
    <property type="molecule type" value="Genomic_DNA"/>
</dbReference>
<dbReference type="Gene3D" id="3.50.50.60">
    <property type="entry name" value="FAD/NAD(P)-binding domain"/>
    <property type="match status" value="1"/>
</dbReference>
<name>A0ABP6YHF0_9PSEU</name>
<protein>
    <submittedName>
        <fullName evidence="5">FAD-dependent oxidoreductase</fullName>
    </submittedName>
</protein>
<sequence length="494" mass="53274">MVGAGPVGLSTALFLADRGVQVLVVDKRDSLTAPPRAGTTVRTLELFRAIGLGADLDRLCWDGPAPFRSMVKDRANGAVQQEAALPERYARLLAECSPIGIRATMSQYEVQQLALTHLRRRGGHVRFGAEVVDFAVGDDAVRIRMDGAGPVVCRYLIGADGARSRIRELLGIGLPDRQVAARLNTAFFRADLRELLPESATHACFIRNEQVYCTLFAKGGNRWSSHLMDYPGKPDELAMLSPEKTVRLLHEAIGEPLPIELIECTAWEAAIGTAGSFRAGPVFLAGDAAHVQSSAGGLGMNTGIQDGHNLAWKLAAVLRGTADQSLLDSYEPERRTAAEASLALSYRMHRGYCSHEDVNRLYARLAEDYLRGMMCYRYPADGAEDLGGNQAVPGARLPHRWLADGLSTLDLAGTGWALLTGPDGAGWQAAGDRLDVRQLADSSVFTELSGAEADGALLVRPDGFVAWRCDRLPADPADAVRSALRAVLRPPADR</sequence>
<dbReference type="PANTHER" id="PTHR43004">
    <property type="entry name" value="TRK SYSTEM POTASSIUM UPTAKE PROTEIN"/>
    <property type="match status" value="1"/>
</dbReference>
<feature type="domain" description="FAD-binding" evidence="4">
    <location>
        <begin position="2"/>
        <end position="342"/>
    </location>
</feature>
<dbReference type="Gene3D" id="3.40.30.120">
    <property type="match status" value="1"/>
</dbReference>
<dbReference type="InterPro" id="IPR050641">
    <property type="entry name" value="RIFMO-like"/>
</dbReference>
<dbReference type="Pfam" id="PF21274">
    <property type="entry name" value="Rng_hyd_C"/>
    <property type="match status" value="1"/>
</dbReference>
<organism evidence="5 6">
    <name type="scientific">Amycolatopsis ultiminotia</name>
    <dbReference type="NCBI Taxonomy" id="543629"/>
    <lineage>
        <taxon>Bacteria</taxon>
        <taxon>Bacillati</taxon>
        <taxon>Actinomycetota</taxon>
        <taxon>Actinomycetes</taxon>
        <taxon>Pseudonocardiales</taxon>
        <taxon>Pseudonocardiaceae</taxon>
        <taxon>Amycolatopsis</taxon>
    </lineage>
</organism>
<keyword evidence="2" id="KW-0285">Flavoprotein</keyword>
<evidence type="ECO:0000256" key="1">
    <source>
        <dbReference type="ARBA" id="ARBA00001974"/>
    </source>
</evidence>
<comment type="caution">
    <text evidence="5">The sequence shown here is derived from an EMBL/GenBank/DDBJ whole genome shotgun (WGS) entry which is preliminary data.</text>
</comment>
<dbReference type="SUPFAM" id="SSF51905">
    <property type="entry name" value="FAD/NAD(P)-binding domain"/>
    <property type="match status" value="1"/>
</dbReference>
<evidence type="ECO:0000256" key="2">
    <source>
        <dbReference type="ARBA" id="ARBA00022630"/>
    </source>
</evidence>
<evidence type="ECO:0000313" key="6">
    <source>
        <dbReference type="Proteomes" id="UP001500689"/>
    </source>
</evidence>
<dbReference type="Pfam" id="PF01494">
    <property type="entry name" value="FAD_binding_3"/>
    <property type="match status" value="1"/>
</dbReference>
<dbReference type="InterPro" id="IPR036188">
    <property type="entry name" value="FAD/NAD-bd_sf"/>
</dbReference>
<dbReference type="Proteomes" id="UP001500689">
    <property type="component" value="Unassembled WGS sequence"/>
</dbReference>
<dbReference type="InterPro" id="IPR002938">
    <property type="entry name" value="FAD-bd"/>
</dbReference>
<gene>
    <name evidence="5" type="ORF">GCM10022222_80490</name>
</gene>
<keyword evidence="3" id="KW-0274">FAD</keyword>
<evidence type="ECO:0000259" key="4">
    <source>
        <dbReference type="Pfam" id="PF01494"/>
    </source>
</evidence>
<dbReference type="PRINTS" id="PR00420">
    <property type="entry name" value="RNGMNOXGNASE"/>
</dbReference>
<keyword evidence="6" id="KW-1185">Reference proteome</keyword>
<evidence type="ECO:0000256" key="3">
    <source>
        <dbReference type="ARBA" id="ARBA00022827"/>
    </source>
</evidence>
<dbReference type="Gene3D" id="3.30.9.10">
    <property type="entry name" value="D-Amino Acid Oxidase, subunit A, domain 2"/>
    <property type="match status" value="1"/>
</dbReference>
<comment type="cofactor">
    <cofactor evidence="1">
        <name>FAD</name>
        <dbReference type="ChEBI" id="CHEBI:57692"/>
    </cofactor>
</comment>